<dbReference type="InterPro" id="IPR050268">
    <property type="entry name" value="NADH-dep_flavin_reductase"/>
</dbReference>
<proteinExistence type="predicted"/>
<protein>
    <recommendedName>
        <fullName evidence="2">Flavin reductase like domain-containing protein</fullName>
    </recommendedName>
</protein>
<dbReference type="EMBL" id="LGSZ01000078">
    <property type="protein sequence ID" value="KPH75599.1"/>
    <property type="molecule type" value="Genomic_DNA"/>
</dbReference>
<evidence type="ECO:0000256" key="1">
    <source>
        <dbReference type="ARBA" id="ARBA00023002"/>
    </source>
</evidence>
<organism evidence="3 4">
    <name type="scientific">Bosea vaviloviae</name>
    <dbReference type="NCBI Taxonomy" id="1526658"/>
    <lineage>
        <taxon>Bacteria</taxon>
        <taxon>Pseudomonadati</taxon>
        <taxon>Pseudomonadota</taxon>
        <taxon>Alphaproteobacteria</taxon>
        <taxon>Hyphomicrobiales</taxon>
        <taxon>Boseaceae</taxon>
        <taxon>Bosea</taxon>
    </lineage>
</organism>
<dbReference type="Proteomes" id="UP000037822">
    <property type="component" value="Unassembled WGS sequence"/>
</dbReference>
<dbReference type="PANTHER" id="PTHR30466:SF1">
    <property type="entry name" value="FMN REDUCTASE (NADH) RUTF"/>
    <property type="match status" value="1"/>
</dbReference>
<dbReference type="InterPro" id="IPR012349">
    <property type="entry name" value="Split_barrel_FMN-bd"/>
</dbReference>
<dbReference type="Pfam" id="PF01613">
    <property type="entry name" value="Flavin_Reduct"/>
    <property type="match status" value="1"/>
</dbReference>
<evidence type="ECO:0000313" key="4">
    <source>
        <dbReference type="Proteomes" id="UP000037822"/>
    </source>
</evidence>
<gene>
    <name evidence="3" type="ORF">AE618_24170</name>
</gene>
<dbReference type="PANTHER" id="PTHR30466">
    <property type="entry name" value="FLAVIN REDUCTASE"/>
    <property type="match status" value="1"/>
</dbReference>
<feature type="domain" description="Flavin reductase like" evidence="2">
    <location>
        <begin position="22"/>
        <end position="178"/>
    </location>
</feature>
<dbReference type="GO" id="GO:0010181">
    <property type="term" value="F:FMN binding"/>
    <property type="evidence" value="ECO:0007669"/>
    <property type="project" value="InterPro"/>
</dbReference>
<reference evidence="3 4" key="1">
    <citation type="submission" date="2015-07" db="EMBL/GenBank/DDBJ databases">
        <title>Whole genome sequencing of Bosea vaviloviae isolated from cave pool.</title>
        <authorList>
            <person name="Tan N.E.H."/>
            <person name="Lee Y.P."/>
            <person name="Gan H.M."/>
            <person name="Barton H."/>
            <person name="Savka M.A."/>
        </authorList>
    </citation>
    <scope>NUCLEOTIDE SEQUENCE [LARGE SCALE GENOMIC DNA]</scope>
    <source>
        <strain evidence="3 4">SD260</strain>
    </source>
</reference>
<dbReference type="Gene3D" id="2.30.110.10">
    <property type="entry name" value="Electron Transport, Fmn-binding Protein, Chain A"/>
    <property type="match status" value="1"/>
</dbReference>
<dbReference type="InterPro" id="IPR002563">
    <property type="entry name" value="Flavin_Rdtase-like_dom"/>
</dbReference>
<name>A0A0N0M8T9_9HYPH</name>
<dbReference type="SUPFAM" id="SSF50475">
    <property type="entry name" value="FMN-binding split barrel"/>
    <property type="match status" value="1"/>
</dbReference>
<sequence length="179" mass="18506">MTKPLRPVQSAAPEAPLFREAMAHVASAVHVVTTLGPQGRVGLTATAVASVSDAPPTVLVCIARPSRTLAVIEASGVFCVNTLPGDGADLAEIFASRRGIEGEARFTGRDWGTLATGAPVLREAIAAFDCRLTAVHDVASHRILIGEVVGLAGAGTAAAGPEPVETSSLIYRKRRFQSV</sequence>
<dbReference type="RefSeq" id="WP_054211743.1">
    <property type="nucleotide sequence ID" value="NZ_LGSZ01000078.1"/>
</dbReference>
<keyword evidence="1" id="KW-0560">Oxidoreductase</keyword>
<dbReference type="SMART" id="SM00903">
    <property type="entry name" value="Flavin_Reduct"/>
    <property type="match status" value="1"/>
</dbReference>
<dbReference type="AlphaFoldDB" id="A0A0N0M8T9"/>
<dbReference type="GO" id="GO:0042602">
    <property type="term" value="F:riboflavin reductase (NADPH) activity"/>
    <property type="evidence" value="ECO:0007669"/>
    <property type="project" value="TreeGrafter"/>
</dbReference>
<keyword evidence="4" id="KW-1185">Reference proteome</keyword>
<dbReference type="PATRIC" id="fig|1526658.3.peg.861"/>
<evidence type="ECO:0000313" key="3">
    <source>
        <dbReference type="EMBL" id="KPH75599.1"/>
    </source>
</evidence>
<comment type="caution">
    <text evidence="3">The sequence shown here is derived from an EMBL/GenBank/DDBJ whole genome shotgun (WGS) entry which is preliminary data.</text>
</comment>
<dbReference type="GO" id="GO:0006208">
    <property type="term" value="P:pyrimidine nucleobase catabolic process"/>
    <property type="evidence" value="ECO:0007669"/>
    <property type="project" value="TreeGrafter"/>
</dbReference>
<accession>A0A0N0M8T9</accession>
<evidence type="ECO:0000259" key="2">
    <source>
        <dbReference type="SMART" id="SM00903"/>
    </source>
</evidence>
<dbReference type="OrthoDB" id="9789254at2"/>